<dbReference type="EMBL" id="MU154533">
    <property type="protein sequence ID" value="KAF9499178.1"/>
    <property type="molecule type" value="Genomic_DNA"/>
</dbReference>
<keyword evidence="2" id="KW-1185">Reference proteome</keyword>
<evidence type="ECO:0000313" key="1">
    <source>
        <dbReference type="EMBL" id="KAF9499178.1"/>
    </source>
</evidence>
<sequence length="91" mass="9879">MSHLLSLWSPRQIPSITSHAFGNTIIPLALTLAPTQARVSALRLVHISRRADPSLAHDRKGCRSQCLATSSAEGCKVFESTSAELHARTMD</sequence>
<dbReference type="Proteomes" id="UP000807025">
    <property type="component" value="Unassembled WGS sequence"/>
</dbReference>
<dbReference type="AlphaFoldDB" id="A0A9P6DIM3"/>
<evidence type="ECO:0000313" key="2">
    <source>
        <dbReference type="Proteomes" id="UP000807025"/>
    </source>
</evidence>
<protein>
    <submittedName>
        <fullName evidence="1">Uncharacterized protein</fullName>
    </submittedName>
</protein>
<proteinExistence type="predicted"/>
<accession>A0A9P6DIM3</accession>
<comment type="caution">
    <text evidence="1">The sequence shown here is derived from an EMBL/GenBank/DDBJ whole genome shotgun (WGS) entry which is preliminary data.</text>
</comment>
<name>A0A9P6DIM3_PLEER</name>
<organism evidence="1 2">
    <name type="scientific">Pleurotus eryngii</name>
    <name type="common">Boletus of the steppes</name>
    <dbReference type="NCBI Taxonomy" id="5323"/>
    <lineage>
        <taxon>Eukaryota</taxon>
        <taxon>Fungi</taxon>
        <taxon>Dikarya</taxon>
        <taxon>Basidiomycota</taxon>
        <taxon>Agaricomycotina</taxon>
        <taxon>Agaricomycetes</taxon>
        <taxon>Agaricomycetidae</taxon>
        <taxon>Agaricales</taxon>
        <taxon>Pleurotineae</taxon>
        <taxon>Pleurotaceae</taxon>
        <taxon>Pleurotus</taxon>
    </lineage>
</organism>
<reference evidence="1" key="1">
    <citation type="submission" date="2020-11" db="EMBL/GenBank/DDBJ databases">
        <authorList>
            <consortium name="DOE Joint Genome Institute"/>
            <person name="Ahrendt S."/>
            <person name="Riley R."/>
            <person name="Andreopoulos W."/>
            <person name="Labutti K."/>
            <person name="Pangilinan J."/>
            <person name="Ruiz-Duenas F.J."/>
            <person name="Barrasa J.M."/>
            <person name="Sanchez-Garcia M."/>
            <person name="Camarero S."/>
            <person name="Miyauchi S."/>
            <person name="Serrano A."/>
            <person name="Linde D."/>
            <person name="Babiker R."/>
            <person name="Drula E."/>
            <person name="Ayuso-Fernandez I."/>
            <person name="Pacheco R."/>
            <person name="Padilla G."/>
            <person name="Ferreira P."/>
            <person name="Barriuso J."/>
            <person name="Kellner H."/>
            <person name="Castanera R."/>
            <person name="Alfaro M."/>
            <person name="Ramirez L."/>
            <person name="Pisabarro A.G."/>
            <person name="Kuo A."/>
            <person name="Tritt A."/>
            <person name="Lipzen A."/>
            <person name="He G."/>
            <person name="Yan M."/>
            <person name="Ng V."/>
            <person name="Cullen D."/>
            <person name="Martin F."/>
            <person name="Rosso M.-N."/>
            <person name="Henrissat B."/>
            <person name="Hibbett D."/>
            <person name="Martinez A.T."/>
            <person name="Grigoriev I.V."/>
        </authorList>
    </citation>
    <scope>NUCLEOTIDE SEQUENCE</scope>
    <source>
        <strain evidence="1">ATCC 90797</strain>
    </source>
</reference>
<gene>
    <name evidence="1" type="ORF">BDN71DRAFT_1442221</name>
</gene>